<dbReference type="RefSeq" id="XP_008816079.1">
    <property type="nucleotide sequence ID" value="XM_008817857.1"/>
</dbReference>
<keyword evidence="2" id="KW-0812">Transmembrane</keyword>
<evidence type="ECO:0000313" key="3">
    <source>
        <dbReference type="EMBL" id="EUD67552.1"/>
    </source>
</evidence>
<dbReference type="GeneID" id="20037532"/>
<evidence type="ECO:0000256" key="1">
    <source>
        <dbReference type="SAM" id="MobiDB-lite"/>
    </source>
</evidence>
<reference evidence="3 4" key="1">
    <citation type="submission" date="2013-02" db="EMBL/GenBank/DDBJ databases">
        <title>The Genome Sequence of Plasmodium inui San Antonio 1.</title>
        <authorList>
            <consortium name="The Broad Institute Genome Sequencing Platform"/>
            <consortium name="The Broad Institute Genome Sequencing Center for Infectious Disease"/>
            <person name="Neafsey D."/>
            <person name="Cheeseman I."/>
            <person name="Volkman S."/>
            <person name="Adams J."/>
            <person name="Walker B."/>
            <person name="Young S.K."/>
            <person name="Zeng Q."/>
            <person name="Gargeya S."/>
            <person name="Fitzgerald M."/>
            <person name="Haas B."/>
            <person name="Abouelleil A."/>
            <person name="Alvarado L."/>
            <person name="Arachchi H.M."/>
            <person name="Berlin A.M."/>
            <person name="Chapman S.B."/>
            <person name="Dewar J."/>
            <person name="Goldberg J."/>
            <person name="Griggs A."/>
            <person name="Gujja S."/>
            <person name="Hansen M."/>
            <person name="Howarth C."/>
            <person name="Imamovic A."/>
            <person name="Larimer J."/>
            <person name="McCowan C."/>
            <person name="Murphy C."/>
            <person name="Neiman D."/>
            <person name="Pearson M."/>
            <person name="Priest M."/>
            <person name="Roberts A."/>
            <person name="Saif S."/>
            <person name="Shea T."/>
            <person name="Sisk P."/>
            <person name="Sykes S."/>
            <person name="Wortman J."/>
            <person name="Nusbaum C."/>
            <person name="Birren B."/>
        </authorList>
    </citation>
    <scope>NUCLEOTIDE SEQUENCE [LARGE SCALE GENOMIC DNA]</scope>
    <source>
        <strain evidence="3 4">San Antonio 1</strain>
    </source>
</reference>
<dbReference type="Proteomes" id="UP000030640">
    <property type="component" value="Unassembled WGS sequence"/>
</dbReference>
<dbReference type="AlphaFoldDB" id="W7A2W4"/>
<feature type="compositionally biased region" description="Basic and acidic residues" evidence="1">
    <location>
        <begin position="200"/>
        <end position="213"/>
    </location>
</feature>
<organism evidence="3 4">
    <name type="scientific">Plasmodium inui San Antonio 1</name>
    <dbReference type="NCBI Taxonomy" id="1237626"/>
    <lineage>
        <taxon>Eukaryota</taxon>
        <taxon>Sar</taxon>
        <taxon>Alveolata</taxon>
        <taxon>Apicomplexa</taxon>
        <taxon>Aconoidasida</taxon>
        <taxon>Haemosporida</taxon>
        <taxon>Plasmodiidae</taxon>
        <taxon>Plasmodium</taxon>
        <taxon>Plasmodium (Plasmodium)</taxon>
    </lineage>
</organism>
<dbReference type="OrthoDB" id="383915at2759"/>
<gene>
    <name evidence="3" type="ORF">C922_02258</name>
</gene>
<dbReference type="EMBL" id="KI965466">
    <property type="protein sequence ID" value="EUD67552.1"/>
    <property type="molecule type" value="Genomic_DNA"/>
</dbReference>
<name>W7A2W4_9APIC</name>
<feature type="region of interest" description="Disordered" evidence="1">
    <location>
        <begin position="188"/>
        <end position="249"/>
    </location>
</feature>
<feature type="compositionally biased region" description="Basic and acidic residues" evidence="1">
    <location>
        <begin position="229"/>
        <end position="238"/>
    </location>
</feature>
<protein>
    <recommendedName>
        <fullName evidence="5">Pv-fam-h protein</fullName>
    </recommendedName>
</protein>
<accession>W7A2W4</accession>
<keyword evidence="2" id="KW-0472">Membrane</keyword>
<evidence type="ECO:0008006" key="5">
    <source>
        <dbReference type="Google" id="ProtNLM"/>
    </source>
</evidence>
<feature type="transmembrane region" description="Helical" evidence="2">
    <location>
        <begin position="259"/>
        <end position="279"/>
    </location>
</feature>
<proteinExistence type="predicted"/>
<keyword evidence="2" id="KW-1133">Transmembrane helix</keyword>
<sequence>MIFGKTKKIAYSGEEPTDHLADSSNNDGADTTNNSGRAKIVSVFSASKVLTFALLLWLVQCSIMCSGGFMGDHYNRGRTAAVRSSRLLGQPFVQFDDVFDLYQKSFLDKMGCDSNQQDQIRTMMKSYFDKIDFEALAHQFQQNPCSILQCPPGIPTMAGMTGTPGIPGMSGMPGAGGFLPEFPGMCEPSNLYMPPSSDPEASKEAQPKKKEGEQGTSNDGDEQETGEEQNEKRQDQGKKQITTPTDNSKPKNLSQYLNFFNFLSSPSFLISSSVISAYFGQFHVTMAALFILFLKTLNFFWNLKMMHDMLFPKPK</sequence>
<feature type="compositionally biased region" description="Polar residues" evidence="1">
    <location>
        <begin position="239"/>
        <end position="249"/>
    </location>
</feature>
<evidence type="ECO:0000256" key="2">
    <source>
        <dbReference type="SAM" id="Phobius"/>
    </source>
</evidence>
<feature type="transmembrane region" description="Helical" evidence="2">
    <location>
        <begin position="49"/>
        <end position="69"/>
    </location>
</feature>
<feature type="compositionally biased region" description="Acidic residues" evidence="1">
    <location>
        <begin position="219"/>
        <end position="228"/>
    </location>
</feature>
<keyword evidence="4" id="KW-1185">Reference proteome</keyword>
<dbReference type="VEuPathDB" id="PlasmoDB:C922_02258"/>
<feature type="transmembrane region" description="Helical" evidence="2">
    <location>
        <begin position="285"/>
        <end position="303"/>
    </location>
</feature>
<evidence type="ECO:0000313" key="4">
    <source>
        <dbReference type="Proteomes" id="UP000030640"/>
    </source>
</evidence>